<evidence type="ECO:0000313" key="3">
    <source>
        <dbReference type="EMBL" id="BAD57388.1"/>
    </source>
</evidence>
<keyword evidence="1" id="KW-0143">Chaperone</keyword>
<accession>Q5YWQ3</accession>
<dbReference type="EMBL" id="AP006618">
    <property type="protein sequence ID" value="BAD57388.1"/>
    <property type="molecule type" value="Genomic_DNA"/>
</dbReference>
<gene>
    <name evidence="3" type="primary">ureD</name>
    <name evidence="3" type="ordered locus">NFA_25410</name>
</gene>
<evidence type="ECO:0000256" key="1">
    <source>
        <dbReference type="ARBA" id="ARBA00023186"/>
    </source>
</evidence>
<feature type="region of interest" description="Disordered" evidence="2">
    <location>
        <begin position="1"/>
        <end position="25"/>
    </location>
</feature>
<feature type="compositionally biased region" description="Low complexity" evidence="2">
    <location>
        <begin position="1"/>
        <end position="19"/>
    </location>
</feature>
<dbReference type="Proteomes" id="UP000006820">
    <property type="component" value="Chromosome"/>
</dbReference>
<evidence type="ECO:0000256" key="2">
    <source>
        <dbReference type="SAM" id="MobiDB-lite"/>
    </source>
</evidence>
<dbReference type="PROSITE" id="PS51257">
    <property type="entry name" value="PROKAR_LIPOPROTEIN"/>
    <property type="match status" value="1"/>
</dbReference>
<proteinExistence type="predicted"/>
<keyword evidence="4" id="KW-1185">Reference proteome</keyword>
<dbReference type="AlphaFoldDB" id="Q5YWQ3"/>
<dbReference type="HOGENOM" id="CLU_055097_3_0_11"/>
<dbReference type="Pfam" id="PF01774">
    <property type="entry name" value="UreD"/>
    <property type="match status" value="1"/>
</dbReference>
<protein>
    <submittedName>
        <fullName evidence="3">Putative urease accessory protein</fullName>
    </submittedName>
</protein>
<organism evidence="3 4">
    <name type="scientific">Nocardia farcinica (strain IFM 10152)</name>
    <dbReference type="NCBI Taxonomy" id="247156"/>
    <lineage>
        <taxon>Bacteria</taxon>
        <taxon>Bacillati</taxon>
        <taxon>Actinomycetota</taxon>
        <taxon>Actinomycetes</taxon>
        <taxon>Mycobacteriales</taxon>
        <taxon>Nocardiaceae</taxon>
        <taxon>Nocardia</taxon>
    </lineage>
</organism>
<sequence length="264" mass="27286">MPRLSGGASAPAGAGACDGLSSDSGSPVHTRLRIVAEAGTLPRIEACGGLAARRTGPETVHLVGTAATPLGGDHLDITVVVGPGARLAVRAVAAALALPGRGTPVSTAHWRFEVAAYGELDIDTPAMIVAGGAEHRTATTALLDPDARLRMRELVQIGRSGERHGRWRGDLTADLGDLPLVRHRIELGERTAVDDVLTAPRALVSELRYPDDRPVATHGVAAARLPLAPGGSLFTGLGDRLADTPTPERLTDAAAVHAQSSPRR</sequence>
<dbReference type="GO" id="GO:0016151">
    <property type="term" value="F:nickel cation binding"/>
    <property type="evidence" value="ECO:0007669"/>
    <property type="project" value="InterPro"/>
</dbReference>
<dbReference type="KEGG" id="nfa:NFA_25410"/>
<evidence type="ECO:0000313" key="4">
    <source>
        <dbReference type="Proteomes" id="UP000006820"/>
    </source>
</evidence>
<dbReference type="InterPro" id="IPR002669">
    <property type="entry name" value="UreD"/>
</dbReference>
<reference evidence="3 4" key="1">
    <citation type="journal article" date="2004" name="Proc. Natl. Acad. Sci. U.S.A.">
        <title>The complete genomic sequence of Nocardia farcinica IFM 10152.</title>
        <authorList>
            <person name="Ishikawa J."/>
            <person name="Yamashita A."/>
            <person name="Mikami Y."/>
            <person name="Hoshino Y."/>
            <person name="Kurita H."/>
            <person name="Hotta K."/>
            <person name="Shiba T."/>
            <person name="Hattori M."/>
        </authorList>
    </citation>
    <scope>NUCLEOTIDE SEQUENCE [LARGE SCALE GENOMIC DNA]</scope>
    <source>
        <strain evidence="3 4">IFM 10152</strain>
    </source>
</reference>
<name>Q5YWQ3_NOCFA</name>
<dbReference type="STRING" id="247156.NFA_25410"/>
<dbReference type="eggNOG" id="COG0829">
    <property type="taxonomic scope" value="Bacteria"/>
</dbReference>